<dbReference type="EMBL" id="FRCY01000014">
    <property type="protein sequence ID" value="SHN26204.1"/>
    <property type="molecule type" value="Genomic_DNA"/>
</dbReference>
<dbReference type="STRING" id="388280.SAMN04488057_114118"/>
<dbReference type="SUPFAM" id="SSF51004">
    <property type="entry name" value="C-terminal (heme d1) domain of cytochrome cd1-nitrite reductase"/>
    <property type="match status" value="1"/>
</dbReference>
<dbReference type="InterPro" id="IPR015943">
    <property type="entry name" value="WD40/YVTN_repeat-like_dom_sf"/>
</dbReference>
<dbReference type="Gene3D" id="2.130.10.10">
    <property type="entry name" value="YVTN repeat-like/Quinoprotein amine dehydrogenase"/>
    <property type="match status" value="1"/>
</dbReference>
<protein>
    <submittedName>
        <fullName evidence="3">6-phosphogluconolactonase, cycloisomerase 2 family</fullName>
    </submittedName>
</protein>
<gene>
    <name evidence="3" type="ORF">SAMN04488057_114118</name>
</gene>
<dbReference type="PANTHER" id="PTHR30344">
    <property type="entry name" value="6-PHOSPHOGLUCONOLACTONASE-RELATED"/>
    <property type="match status" value="1"/>
</dbReference>
<dbReference type="GO" id="GO:0005829">
    <property type="term" value="C:cytosol"/>
    <property type="evidence" value="ECO:0007669"/>
    <property type="project" value="TreeGrafter"/>
</dbReference>
<name>A0A1M7Q7L9_9BACT</name>
<accession>A0A1M7Q7L9</accession>
<dbReference type="InterPro" id="IPR019405">
    <property type="entry name" value="Lactonase_7-beta_prop"/>
</dbReference>
<evidence type="ECO:0000256" key="2">
    <source>
        <dbReference type="ARBA" id="ARBA00022526"/>
    </source>
</evidence>
<dbReference type="InterPro" id="IPR050282">
    <property type="entry name" value="Cycloisomerase_2"/>
</dbReference>
<evidence type="ECO:0000256" key="1">
    <source>
        <dbReference type="ARBA" id="ARBA00005564"/>
    </source>
</evidence>
<proteinExistence type="inferred from homology"/>
<reference evidence="3 4" key="1">
    <citation type="submission" date="2016-11" db="EMBL/GenBank/DDBJ databases">
        <authorList>
            <person name="Jaros S."/>
            <person name="Januszkiewicz K."/>
            <person name="Wedrychowicz H."/>
        </authorList>
    </citation>
    <scope>NUCLEOTIDE SEQUENCE [LARGE SCALE GENOMIC DNA]</scope>
    <source>
        <strain evidence="3 4">CGMCC 1.6102</strain>
    </source>
</reference>
<keyword evidence="2" id="KW-0119">Carbohydrate metabolism</keyword>
<dbReference type="Pfam" id="PF10282">
    <property type="entry name" value="Lactonase"/>
    <property type="match status" value="1"/>
</dbReference>
<evidence type="ECO:0000313" key="4">
    <source>
        <dbReference type="Proteomes" id="UP000184513"/>
    </source>
</evidence>
<dbReference type="PANTHER" id="PTHR30344:SF1">
    <property type="entry name" value="6-PHOSPHOGLUCONOLACTONASE"/>
    <property type="match status" value="1"/>
</dbReference>
<dbReference type="GO" id="GO:0017057">
    <property type="term" value="F:6-phosphogluconolactonase activity"/>
    <property type="evidence" value="ECO:0007669"/>
    <property type="project" value="TreeGrafter"/>
</dbReference>
<dbReference type="Proteomes" id="UP000184513">
    <property type="component" value="Unassembled WGS sequence"/>
</dbReference>
<keyword evidence="2" id="KW-0313">Glucose metabolism</keyword>
<dbReference type="AlphaFoldDB" id="A0A1M7Q7L9"/>
<dbReference type="InterPro" id="IPR011048">
    <property type="entry name" value="Haem_d1_sf"/>
</dbReference>
<comment type="similarity">
    <text evidence="1">Belongs to the cycloisomerase 2 family.</text>
</comment>
<keyword evidence="3" id="KW-0413">Isomerase</keyword>
<keyword evidence="4" id="KW-1185">Reference proteome</keyword>
<evidence type="ECO:0000313" key="3">
    <source>
        <dbReference type="EMBL" id="SHN26204.1"/>
    </source>
</evidence>
<organism evidence="3 4">
    <name type="scientific">Cyclobacterium lianum</name>
    <dbReference type="NCBI Taxonomy" id="388280"/>
    <lineage>
        <taxon>Bacteria</taxon>
        <taxon>Pseudomonadati</taxon>
        <taxon>Bacteroidota</taxon>
        <taxon>Cytophagia</taxon>
        <taxon>Cytophagales</taxon>
        <taxon>Cyclobacteriaceae</taxon>
        <taxon>Cyclobacterium</taxon>
    </lineage>
</organism>
<sequence>MNLQVNTRQKKMKINNLIPAIVMVAACGQSTDHSAEKSLDEMSQTYSFLLGTYTSTPEQGIHLLEFKPENGGFNLIATASEPDNPSFVVSNKDQNLVFSVEETGGDGGGKVSSFALTDEGLTYINSVSAEGDAPCYLSMDPSERYIVAANYSSGNFSLIPIGNDGRLHAAVQVVSHQGSSVHPNRQKQPHAHAALFHPEDSRLLVADLGTDEVVVYDFNPDEEKPLNTEASFRLKVKPGAGPRHMVFDEAGEILYLIHEITAEIGVYRYEDGVLEHLKTYSLLSEGFSGSVGAAEIRLSPDQKFLYASNRGEANEIIVFQIDAQGKLKHTQTIESGGLAPRNFNITPDGKYLITGNQNSNNLLVFSRNPKTGTLSPTEYRFEMHKPVYINFLP</sequence>
<dbReference type="GO" id="GO:0006006">
    <property type="term" value="P:glucose metabolic process"/>
    <property type="evidence" value="ECO:0007669"/>
    <property type="project" value="UniProtKB-KW"/>
</dbReference>
<dbReference type="GO" id="GO:0016853">
    <property type="term" value="F:isomerase activity"/>
    <property type="evidence" value="ECO:0007669"/>
    <property type="project" value="UniProtKB-KW"/>
</dbReference>